<protein>
    <submittedName>
        <fullName evidence="1">Uncharacterized protein</fullName>
    </submittedName>
</protein>
<name>C7RQA5_ACCRE</name>
<dbReference type="AlphaFoldDB" id="C7RQA5"/>
<gene>
    <name evidence="1" type="ordered locus">CAP2UW1_4272</name>
</gene>
<evidence type="ECO:0000313" key="1">
    <source>
        <dbReference type="EMBL" id="ACV37512.1"/>
    </source>
</evidence>
<dbReference type="KEGG" id="app:CAP2UW1_4272"/>
<dbReference type="eggNOG" id="COG5659">
    <property type="taxonomic scope" value="Bacteria"/>
</dbReference>
<dbReference type="OrthoDB" id="583339at2"/>
<dbReference type="EMBL" id="CP001715">
    <property type="protein sequence ID" value="ACV37512.1"/>
    <property type="molecule type" value="Genomic_DNA"/>
</dbReference>
<proteinExistence type="predicted"/>
<organism evidence="1">
    <name type="scientific">Accumulibacter regalis</name>
    <dbReference type="NCBI Taxonomy" id="522306"/>
    <lineage>
        <taxon>Bacteria</taxon>
        <taxon>Pseudomonadati</taxon>
        <taxon>Pseudomonadota</taxon>
        <taxon>Betaproteobacteria</taxon>
        <taxon>Candidatus Accumulibacter</taxon>
    </lineage>
</organism>
<reference evidence="1" key="1">
    <citation type="submission" date="2009-08" db="EMBL/GenBank/DDBJ databases">
        <authorList>
            <consortium name="US DOE Joint Genome Institute"/>
            <person name="Lucas S."/>
            <person name="Copeland A."/>
            <person name="Lapidus A."/>
            <person name="Glavina del Rio T."/>
            <person name="Dalin E."/>
            <person name="Tice H."/>
            <person name="Bruce D."/>
            <person name="Barry K."/>
            <person name="Pitluck S."/>
            <person name="Lowry S."/>
            <person name="Larimer F."/>
            <person name="Land M."/>
            <person name="Hauser L."/>
            <person name="Kyrpides N."/>
            <person name="Ivanova N."/>
            <person name="McMahon K.D."/>
            <person name="Hugenholtz P."/>
        </authorList>
    </citation>
    <scope>NUCLEOTIDE SEQUENCE</scope>
    <source>
        <strain evidence="1">UW-1</strain>
    </source>
</reference>
<accession>C7RQA5</accession>
<reference evidence="1" key="2">
    <citation type="submission" date="2009-09" db="EMBL/GenBank/DDBJ databases">
        <title>Complete sequence of chromosome of Candidatus Accumulibacter phosphatis clade IIA str. UW-1.</title>
        <authorList>
            <consortium name="US DOE Joint Genome Institute"/>
            <person name="Martin H.G."/>
            <person name="Ivanova N."/>
            <person name="Kunin V."/>
            <person name="Warnecke F."/>
            <person name="Barry K."/>
            <person name="He S."/>
            <person name="Salamov A."/>
            <person name="Szeto E."/>
            <person name="Dalin E."/>
            <person name="Pangilinan J.L."/>
            <person name="Lapidus A."/>
            <person name="Lowry S."/>
            <person name="Kyrpides N.C."/>
            <person name="McMahon K.D."/>
            <person name="Hugenholtz P."/>
        </authorList>
    </citation>
    <scope>NUCLEOTIDE SEQUENCE [LARGE SCALE GENOMIC DNA]</scope>
    <source>
        <strain evidence="1">UW-1</strain>
    </source>
</reference>
<dbReference type="HOGENOM" id="CLU_2766345_0_0_4"/>
<sequence length="69" mass="8008">MAEYQVGRWRAWHHHMAPVMIATMFLDKERMAHRETAELLSCRDLVEIMRHRQASTAAPSHGIRPSNAI</sequence>